<sequence length="343" mass="38443">MYTLRDFLGFFLGAGITAAFVVLLLPPPPCPCSGVLPAGQELALLDNGSQADPSIKNLSMLQAVNAPKDDLAELLRSAAMEDDTIIMTYTNEAWTLPGSLLDLFLESFRIGVKTQPLLKHLVIVTVDARAFERCQHVHPFCYLLAAAGTGVDFAGEQSFMAGDYLDMMWMRNKFQSRVLELGHGFVFTDVDIVWFRNPLLRIPVGADIAVSCDWFYGDNPYDLNKSTNGGFLYARSSARTRAFFADWYEGRNRIPGAHEQYVFDKEKHELAERHGVTVQFVDTTYLNGQCEPKKDFYKVCTFHANCIVGLKNKLQKLVEVLGEWKQFKAQQELLGSNSTVLTN</sequence>
<dbReference type="InterPro" id="IPR044821">
    <property type="entry name" value="At1g28695/At4g15970-like"/>
</dbReference>
<dbReference type="Proteomes" id="UP000008810">
    <property type="component" value="Chromosome 4"/>
</dbReference>
<keyword evidence="1" id="KW-1133">Transmembrane helix</keyword>
<keyword evidence="1" id="KW-0472">Membrane</keyword>
<organism evidence="3">
    <name type="scientific">Brachypodium distachyon</name>
    <name type="common">Purple false brome</name>
    <name type="synonym">Trachynia distachya</name>
    <dbReference type="NCBI Taxonomy" id="15368"/>
    <lineage>
        <taxon>Eukaryota</taxon>
        <taxon>Viridiplantae</taxon>
        <taxon>Streptophyta</taxon>
        <taxon>Embryophyta</taxon>
        <taxon>Tracheophyta</taxon>
        <taxon>Spermatophyta</taxon>
        <taxon>Magnoliopsida</taxon>
        <taxon>Liliopsida</taxon>
        <taxon>Poales</taxon>
        <taxon>Poaceae</taxon>
        <taxon>BOP clade</taxon>
        <taxon>Pooideae</taxon>
        <taxon>Stipodae</taxon>
        <taxon>Brachypodieae</taxon>
        <taxon>Brachypodium</taxon>
    </lineage>
</organism>
<dbReference type="InterPro" id="IPR005069">
    <property type="entry name" value="Nucl-diP-sugar_transferase"/>
</dbReference>
<evidence type="ECO:0000313" key="4">
    <source>
        <dbReference type="EnsemblPlants" id="KQJ90910"/>
    </source>
</evidence>
<dbReference type="PANTHER" id="PTHR46038:SF5">
    <property type="entry name" value="NUCLEOTIDE-DIPHOSPHO-SUGAR TRANSFERASE FAMILY PROTEIN"/>
    <property type="match status" value="1"/>
</dbReference>
<gene>
    <name evidence="4" type="primary">LOC100840571</name>
    <name evidence="3" type="ORF">BRADI_4g34520v3</name>
</gene>
<reference evidence="3" key="2">
    <citation type="submission" date="2017-06" db="EMBL/GenBank/DDBJ databases">
        <title>WGS assembly of Brachypodium distachyon.</title>
        <authorList>
            <consortium name="The International Brachypodium Initiative"/>
            <person name="Lucas S."/>
            <person name="Harmon-Smith M."/>
            <person name="Lail K."/>
            <person name="Tice H."/>
            <person name="Grimwood J."/>
            <person name="Bruce D."/>
            <person name="Barry K."/>
            <person name="Shu S."/>
            <person name="Lindquist E."/>
            <person name="Wang M."/>
            <person name="Pitluck S."/>
            <person name="Vogel J.P."/>
            <person name="Garvin D.F."/>
            <person name="Mockler T.C."/>
            <person name="Schmutz J."/>
            <person name="Rokhsar D."/>
            <person name="Bevan M.W."/>
        </authorList>
    </citation>
    <scope>NUCLEOTIDE SEQUENCE</scope>
    <source>
        <strain evidence="3">Bd21</strain>
    </source>
</reference>
<dbReference type="Gramene" id="KQJ90910">
    <property type="protein sequence ID" value="KQJ90910"/>
    <property type="gene ID" value="BRADI_4g34520v3"/>
</dbReference>
<dbReference type="PANTHER" id="PTHR46038">
    <property type="entry name" value="EXPRESSED PROTEIN-RELATED"/>
    <property type="match status" value="1"/>
</dbReference>
<protein>
    <recommendedName>
        <fullName evidence="2">Nucleotide-diphospho-sugar transferase domain-containing protein</fullName>
    </recommendedName>
</protein>
<dbReference type="GeneID" id="100840571"/>
<dbReference type="Pfam" id="PF03407">
    <property type="entry name" value="Nucleotid_trans"/>
    <property type="match status" value="1"/>
</dbReference>
<proteinExistence type="predicted"/>
<dbReference type="ExpressionAtlas" id="A0A0Q3ETS3">
    <property type="expression patterns" value="baseline"/>
</dbReference>
<dbReference type="EMBL" id="CM000883">
    <property type="protein sequence ID" value="KQJ90910.1"/>
    <property type="molecule type" value="Genomic_DNA"/>
</dbReference>
<accession>A0A0Q3ETS3</accession>
<dbReference type="KEGG" id="bdi:100840571"/>
<keyword evidence="1" id="KW-0812">Transmembrane</keyword>
<feature type="transmembrane region" description="Helical" evidence="1">
    <location>
        <begin position="7"/>
        <end position="25"/>
    </location>
</feature>
<evidence type="ECO:0000313" key="3">
    <source>
        <dbReference type="EMBL" id="KQJ90910.1"/>
    </source>
</evidence>
<dbReference type="STRING" id="15368.A0A0Q3ETS3"/>
<reference evidence="4" key="3">
    <citation type="submission" date="2018-08" db="UniProtKB">
        <authorList>
            <consortium name="EnsemblPlants"/>
        </authorList>
    </citation>
    <scope>IDENTIFICATION</scope>
    <source>
        <strain evidence="4">cv. Bd21</strain>
    </source>
</reference>
<feature type="domain" description="Nucleotide-diphospho-sugar transferase" evidence="2">
    <location>
        <begin position="117"/>
        <end position="317"/>
    </location>
</feature>
<reference evidence="3 4" key="1">
    <citation type="journal article" date="2010" name="Nature">
        <title>Genome sequencing and analysis of the model grass Brachypodium distachyon.</title>
        <authorList>
            <consortium name="International Brachypodium Initiative"/>
        </authorList>
    </citation>
    <scope>NUCLEOTIDE SEQUENCE [LARGE SCALE GENOMIC DNA]</scope>
    <source>
        <strain evidence="3 4">Bd21</strain>
    </source>
</reference>
<dbReference type="AlphaFoldDB" id="A0A0Q3ETS3"/>
<evidence type="ECO:0000256" key="1">
    <source>
        <dbReference type="SAM" id="Phobius"/>
    </source>
</evidence>
<name>A0A0Q3ETS3_BRADI</name>
<evidence type="ECO:0000259" key="2">
    <source>
        <dbReference type="Pfam" id="PF03407"/>
    </source>
</evidence>
<evidence type="ECO:0000313" key="5">
    <source>
        <dbReference type="Proteomes" id="UP000008810"/>
    </source>
</evidence>
<dbReference type="RefSeq" id="XP_003578382.2">
    <property type="nucleotide sequence ID" value="XM_003578334.3"/>
</dbReference>
<dbReference type="OrthoDB" id="540503at2759"/>
<dbReference type="EnsemblPlants" id="KQJ90910">
    <property type="protein sequence ID" value="KQJ90910"/>
    <property type="gene ID" value="BRADI_4g34520v3"/>
</dbReference>
<keyword evidence="5" id="KW-1185">Reference proteome</keyword>